<accession>A0A445LYU4</accession>
<evidence type="ECO:0000313" key="2">
    <source>
        <dbReference type="Proteomes" id="UP000289340"/>
    </source>
</evidence>
<gene>
    <name evidence="1" type="ORF">D0Y65_000439</name>
</gene>
<dbReference type="Proteomes" id="UP000289340">
    <property type="component" value="Chromosome 1"/>
</dbReference>
<sequence length="105" mass="11452">MLVVRIATLLRNSTGTEEEEIPVSVSIASLSSIPALRTITCCFRNTRNSGEYAVEVTGVSPKATDKDVPDFFAFSGVIENVEIIRCALTRAAQVASDLDTHRDRH</sequence>
<proteinExistence type="predicted"/>
<comment type="caution">
    <text evidence="1">The sequence shown here is derived from an EMBL/GenBank/DDBJ whole genome shotgun (WGS) entry which is preliminary data.</text>
</comment>
<evidence type="ECO:0000313" key="1">
    <source>
        <dbReference type="EMBL" id="RZC28456.1"/>
    </source>
</evidence>
<keyword evidence="2" id="KW-1185">Reference proteome</keyword>
<reference evidence="1 2" key="1">
    <citation type="submission" date="2018-09" db="EMBL/GenBank/DDBJ databases">
        <title>A high-quality reference genome of wild soybean provides a powerful tool to mine soybean genomes.</title>
        <authorList>
            <person name="Xie M."/>
            <person name="Chung C.Y.L."/>
            <person name="Li M.-W."/>
            <person name="Wong F.-L."/>
            <person name="Chan T.-F."/>
            <person name="Lam H.-M."/>
        </authorList>
    </citation>
    <scope>NUCLEOTIDE SEQUENCE [LARGE SCALE GENOMIC DNA]</scope>
    <source>
        <strain evidence="2">cv. W05</strain>
        <tissue evidence="1">Hypocotyl of etiolated seedlings</tissue>
    </source>
</reference>
<dbReference type="EMBL" id="QZWG01000001">
    <property type="protein sequence ID" value="RZC28456.1"/>
    <property type="molecule type" value="Genomic_DNA"/>
</dbReference>
<name>A0A445LYU4_GLYSO</name>
<dbReference type="AlphaFoldDB" id="A0A445LYU4"/>
<organism evidence="1 2">
    <name type="scientific">Glycine soja</name>
    <name type="common">Wild soybean</name>
    <dbReference type="NCBI Taxonomy" id="3848"/>
    <lineage>
        <taxon>Eukaryota</taxon>
        <taxon>Viridiplantae</taxon>
        <taxon>Streptophyta</taxon>
        <taxon>Embryophyta</taxon>
        <taxon>Tracheophyta</taxon>
        <taxon>Spermatophyta</taxon>
        <taxon>Magnoliopsida</taxon>
        <taxon>eudicotyledons</taxon>
        <taxon>Gunneridae</taxon>
        <taxon>Pentapetalae</taxon>
        <taxon>rosids</taxon>
        <taxon>fabids</taxon>
        <taxon>Fabales</taxon>
        <taxon>Fabaceae</taxon>
        <taxon>Papilionoideae</taxon>
        <taxon>50 kb inversion clade</taxon>
        <taxon>NPAAA clade</taxon>
        <taxon>indigoferoid/millettioid clade</taxon>
        <taxon>Phaseoleae</taxon>
        <taxon>Glycine</taxon>
        <taxon>Glycine subgen. Soja</taxon>
    </lineage>
</organism>
<protein>
    <submittedName>
        <fullName evidence="1">Uncharacterized protein</fullName>
    </submittedName>
</protein>